<name>A0A9P4Z153_9HYPO</name>
<dbReference type="GO" id="GO:0006900">
    <property type="term" value="P:vesicle budding from membrane"/>
    <property type="evidence" value="ECO:0007669"/>
    <property type="project" value="TreeGrafter"/>
</dbReference>
<dbReference type="RefSeq" id="XP_035324020.1">
    <property type="nucleotide sequence ID" value="XM_035466183.1"/>
</dbReference>
<dbReference type="PANTHER" id="PTHR22761">
    <property type="entry name" value="CHARGED MULTIVESICULAR BODY PROTEIN"/>
    <property type="match status" value="1"/>
</dbReference>
<dbReference type="GeneID" id="55970436"/>
<gene>
    <name evidence="3" type="ORF">GMORB2_4208</name>
</gene>
<keyword evidence="1" id="KW-0175">Coiled coil</keyword>
<dbReference type="GO" id="GO:0032511">
    <property type="term" value="P:late endosome to vacuole transport via multivesicular body sorting pathway"/>
    <property type="evidence" value="ECO:0007669"/>
    <property type="project" value="TreeGrafter"/>
</dbReference>
<evidence type="ECO:0000256" key="2">
    <source>
        <dbReference type="SAM" id="MobiDB-lite"/>
    </source>
</evidence>
<protein>
    <submittedName>
        <fullName evidence="3">Charged multivesicular body protein 7</fullName>
    </submittedName>
</protein>
<evidence type="ECO:0000313" key="4">
    <source>
        <dbReference type="Proteomes" id="UP000749293"/>
    </source>
</evidence>
<dbReference type="GO" id="GO:0009898">
    <property type="term" value="C:cytoplasmic side of plasma membrane"/>
    <property type="evidence" value="ECO:0007669"/>
    <property type="project" value="TreeGrafter"/>
</dbReference>
<feature type="compositionally biased region" description="Basic and acidic residues" evidence="2">
    <location>
        <begin position="390"/>
        <end position="410"/>
    </location>
</feature>
<dbReference type="Proteomes" id="UP000749293">
    <property type="component" value="Unassembled WGS sequence"/>
</dbReference>
<dbReference type="AlphaFoldDB" id="A0A9P4Z153"/>
<dbReference type="Gene3D" id="6.10.140.1230">
    <property type="match status" value="1"/>
</dbReference>
<dbReference type="InterPro" id="IPR005024">
    <property type="entry name" value="Snf7_fam"/>
</dbReference>
<dbReference type="GO" id="GO:0000815">
    <property type="term" value="C:ESCRT III complex"/>
    <property type="evidence" value="ECO:0007669"/>
    <property type="project" value="TreeGrafter"/>
</dbReference>
<feature type="coiled-coil region" evidence="1">
    <location>
        <begin position="251"/>
        <end position="278"/>
    </location>
</feature>
<feature type="compositionally biased region" description="Basic and acidic residues" evidence="2">
    <location>
        <begin position="445"/>
        <end position="454"/>
    </location>
</feature>
<evidence type="ECO:0000313" key="3">
    <source>
        <dbReference type="EMBL" id="KAF4125368.1"/>
    </source>
</evidence>
<keyword evidence="4" id="KW-1185">Reference proteome</keyword>
<dbReference type="EMBL" id="JAANYQ010000003">
    <property type="protein sequence ID" value="KAF4125368.1"/>
    <property type="molecule type" value="Genomic_DNA"/>
</dbReference>
<dbReference type="Pfam" id="PF03357">
    <property type="entry name" value="Snf7"/>
    <property type="match status" value="1"/>
</dbReference>
<comment type="caution">
    <text evidence="3">The sequence shown here is derived from an EMBL/GenBank/DDBJ whole genome shotgun (WGS) entry which is preliminary data.</text>
</comment>
<evidence type="ECO:0000256" key="1">
    <source>
        <dbReference type="SAM" id="Coils"/>
    </source>
</evidence>
<dbReference type="OrthoDB" id="10250120at2759"/>
<dbReference type="PANTHER" id="PTHR22761:SF18">
    <property type="entry name" value="SORTING PROTEIN SNF7 FAMILY PROTEIN, PUTATIVE (AFU_ORTHOLOGUE AFUA_2G16692)-RELATED"/>
    <property type="match status" value="1"/>
</dbReference>
<reference evidence="3" key="1">
    <citation type="submission" date="2020-03" db="EMBL/GenBank/DDBJ databases">
        <title>Site-based positive gene gene selection in Geosmithia morbida across the United States reveals a broad range of putative effectors and factors for local host and environmental adapation.</title>
        <authorList>
            <person name="Onufrak A."/>
            <person name="Murdoch R.W."/>
            <person name="Gazis R."/>
            <person name="Huff M."/>
            <person name="Staton M."/>
            <person name="Klingeman W."/>
            <person name="Hadziabdic D."/>
        </authorList>
    </citation>
    <scope>NUCLEOTIDE SEQUENCE</scope>
    <source>
        <strain evidence="3">1262</strain>
    </source>
</reference>
<sequence length="454" mass="50332">MGELFDYLAEHDSNFRKGRLPALYSDFRSQQTLNPDGYQANLSAWRHALSHLASQGLLARHTNDSSTLVAKVDGGLLEQLESKQYGQPLALGTVVRDAVSARELVDLQEFKKAPQSIYRRGWGVVPWSVLGWTMRQLGVTDPARGEDTLPTGQYVVLENLEGLARELSERMAGKTLSMLDRVFTRKQFQQVFVSRSKTLSDQDMDLFLLFLSRDKGMIAYDGQTLRFKDSSNPSPTITEQDTTVASIKDLSATLRHQVDLLNDRVDDLEIKAKTAVARKNRVAALAALKSKKQTESTLASRYATLAQLEAVSVKIEQAADHVTLVKVMESSTGVLRDLNAQIGGAERVDGVMDSLREKMADTDEIAGILADSNVAVDEDELDDELDAMEAQEKAARREEEDEKDAREALEKIGQLPGVPVEEEDLLRGEKEQSPTTTTGIANLSVRDEPQRERA</sequence>
<accession>A0A9P4Z153</accession>
<dbReference type="GO" id="GO:0005771">
    <property type="term" value="C:multivesicular body"/>
    <property type="evidence" value="ECO:0007669"/>
    <property type="project" value="TreeGrafter"/>
</dbReference>
<organism evidence="3 4">
    <name type="scientific">Geosmithia morbida</name>
    <dbReference type="NCBI Taxonomy" id="1094350"/>
    <lineage>
        <taxon>Eukaryota</taxon>
        <taxon>Fungi</taxon>
        <taxon>Dikarya</taxon>
        <taxon>Ascomycota</taxon>
        <taxon>Pezizomycotina</taxon>
        <taxon>Sordariomycetes</taxon>
        <taxon>Hypocreomycetidae</taxon>
        <taxon>Hypocreales</taxon>
        <taxon>Bionectriaceae</taxon>
        <taxon>Geosmithia</taxon>
    </lineage>
</organism>
<proteinExistence type="predicted"/>
<feature type="region of interest" description="Disordered" evidence="2">
    <location>
        <begin position="390"/>
        <end position="454"/>
    </location>
</feature>